<reference evidence="1" key="1">
    <citation type="submission" date="2020-01" db="EMBL/GenBank/DDBJ databases">
        <authorList>
            <consortium name="DOE Joint Genome Institute"/>
            <person name="Haridas S."/>
            <person name="Albert R."/>
            <person name="Binder M."/>
            <person name="Bloem J."/>
            <person name="Labutti K."/>
            <person name="Salamov A."/>
            <person name="Andreopoulos B."/>
            <person name="Baker S.E."/>
            <person name="Barry K."/>
            <person name="Bills G."/>
            <person name="Bluhm B.H."/>
            <person name="Cannon C."/>
            <person name="Castanera R."/>
            <person name="Culley D.E."/>
            <person name="Daum C."/>
            <person name="Ezra D."/>
            <person name="Gonzalez J.B."/>
            <person name="Henrissat B."/>
            <person name="Kuo A."/>
            <person name="Liang C."/>
            <person name="Lipzen A."/>
            <person name="Lutzoni F."/>
            <person name="Magnuson J."/>
            <person name="Mondo S."/>
            <person name="Nolan M."/>
            <person name="Ohm R."/>
            <person name="Pangilinan J."/>
            <person name="Park H.-J."/>
            <person name="Ramirez L."/>
            <person name="Alfaro M."/>
            <person name="Sun H."/>
            <person name="Tritt A."/>
            <person name="Yoshinaga Y."/>
            <person name="Zwiers L.-H."/>
            <person name="Turgeon B.G."/>
            <person name="Goodwin S.B."/>
            <person name="Spatafora J.W."/>
            <person name="Crous P.W."/>
            <person name="Grigoriev I.V."/>
        </authorList>
    </citation>
    <scope>NUCLEOTIDE SEQUENCE</scope>
    <source>
        <strain evidence="1">IPT5</strain>
    </source>
</reference>
<dbReference type="Proteomes" id="UP000799423">
    <property type="component" value="Unassembled WGS sequence"/>
</dbReference>
<evidence type="ECO:0000313" key="1">
    <source>
        <dbReference type="EMBL" id="KAF2851135.1"/>
    </source>
</evidence>
<protein>
    <recommendedName>
        <fullName evidence="3">BTB domain-containing protein</fullName>
    </recommendedName>
</protein>
<name>A0A6A7B9S1_9PLEO</name>
<dbReference type="OrthoDB" id="3794732at2759"/>
<evidence type="ECO:0000313" key="2">
    <source>
        <dbReference type="Proteomes" id="UP000799423"/>
    </source>
</evidence>
<feature type="non-terminal residue" evidence="1">
    <location>
        <position position="1"/>
    </location>
</feature>
<proteinExistence type="predicted"/>
<evidence type="ECO:0008006" key="3">
    <source>
        <dbReference type="Google" id="ProtNLM"/>
    </source>
</evidence>
<gene>
    <name evidence="1" type="ORF">T440DRAFT_375303</name>
</gene>
<keyword evidence="2" id="KW-1185">Reference proteome</keyword>
<accession>A0A6A7B9S1</accession>
<dbReference type="AlphaFoldDB" id="A0A6A7B9S1"/>
<organism evidence="1 2">
    <name type="scientific">Plenodomus tracheiphilus IPT5</name>
    <dbReference type="NCBI Taxonomy" id="1408161"/>
    <lineage>
        <taxon>Eukaryota</taxon>
        <taxon>Fungi</taxon>
        <taxon>Dikarya</taxon>
        <taxon>Ascomycota</taxon>
        <taxon>Pezizomycotina</taxon>
        <taxon>Dothideomycetes</taxon>
        <taxon>Pleosporomycetidae</taxon>
        <taxon>Pleosporales</taxon>
        <taxon>Pleosporineae</taxon>
        <taxon>Leptosphaeriaceae</taxon>
        <taxon>Plenodomus</taxon>
    </lineage>
</organism>
<feature type="non-terminal residue" evidence="1">
    <location>
        <position position="173"/>
    </location>
</feature>
<dbReference type="EMBL" id="MU006303">
    <property type="protein sequence ID" value="KAF2851135.1"/>
    <property type="molecule type" value="Genomic_DNA"/>
</dbReference>
<sequence length="173" mass="19982">DGADKMYVNRSDRRDPEVFQLYSQWLYTNRIAVQVHPSMKTNEKGVEEDTEKVSLSHLFRSYLLGETLADSTYQTAVIRTLIRWVRKEDTYPANLLICSVYQGTTKGSPLRKLLVDFWVWEASAEWLTDSLVEDTCAEFAQNIISALVKQRPRPTCDNSEKDLRPWIATPGIY</sequence>